<dbReference type="PRINTS" id="PR00463">
    <property type="entry name" value="EP450I"/>
</dbReference>
<dbReference type="PANTHER" id="PTHR24305:SF166">
    <property type="entry name" value="CYTOCHROME P450 12A4, MITOCHONDRIAL-RELATED"/>
    <property type="match status" value="1"/>
</dbReference>
<proteinExistence type="inferred from homology"/>
<keyword evidence="6" id="KW-1185">Reference proteome</keyword>
<sequence>MSALADTTDHHRTDALPPRVPLATKPLGIIASAVTARRNLLELIPELALRQPMVSGKTGVRFHMVMDPGALRRVLKDRVEDYPKSVVTKLILKPAIGDSLFIAEGAHWRWQRRAAAPAFSQRTVESLAPVMTAAAAASLRRLSAATGPVDVFEETVAATFEVISDVTLSGDEAFDRDAVHDAIGAYIAQTAKLSVMDVLGLPGWVPRPGRLFSGVSLGRMKRVADQAIATRAARGKPAGTPDLLDLLLVAQDPETGRSMSRTELRDNLLTFIVAGHETTALTLAWALYLMAFDPEVQERAAVEARTVLGDRPAGAADVEHLPYTMRIVQETLRLYPPAAFLSRTAQVPDRLCGREILPRDTVMLPIYALHRNHLLWEEPEAFRPDRFLTAPDRYAFLPFGAGPRICIGASFALQEAVIILATLLARLRFEAVPGRVPEPRMILTLRPHGGVWLRIHPRR</sequence>
<dbReference type="GO" id="GO:0004497">
    <property type="term" value="F:monooxygenase activity"/>
    <property type="evidence" value="ECO:0007669"/>
    <property type="project" value="UniProtKB-KW"/>
</dbReference>
<evidence type="ECO:0000313" key="5">
    <source>
        <dbReference type="EMBL" id="AUH65640.1"/>
    </source>
</evidence>
<dbReference type="PANTHER" id="PTHR24305">
    <property type="entry name" value="CYTOCHROME P450"/>
    <property type="match status" value="1"/>
</dbReference>
<dbReference type="RefSeq" id="WP_101753613.1">
    <property type="nucleotide sequence ID" value="NZ_CP025430.1"/>
</dbReference>
<comment type="similarity">
    <text evidence="2 4">Belongs to the cytochrome P450 family.</text>
</comment>
<dbReference type="InterPro" id="IPR036396">
    <property type="entry name" value="Cyt_P450_sf"/>
</dbReference>
<evidence type="ECO:0000256" key="1">
    <source>
        <dbReference type="ARBA" id="ARBA00001971"/>
    </source>
</evidence>
<keyword evidence="4" id="KW-0503">Monooxygenase</keyword>
<dbReference type="InterPro" id="IPR050121">
    <property type="entry name" value="Cytochrome_P450_monoxygenase"/>
</dbReference>
<reference evidence="5 6" key="1">
    <citation type="journal article" date="2013" name="Antonie Van Leeuwenhoek">
        <title>Paracoccus zhejiangensis sp. nov., isolated from activated sludge in wastewater-treatment system.</title>
        <authorList>
            <person name="Wu Z.G."/>
            <person name="Zhang D.F."/>
            <person name="Liu Y.L."/>
            <person name="Wang F."/>
            <person name="Jiang X."/>
            <person name="Li C."/>
            <person name="Li S.P."/>
            <person name="Hong Q."/>
            <person name="Li W.J."/>
        </authorList>
    </citation>
    <scope>NUCLEOTIDE SEQUENCE [LARGE SCALE GENOMIC DNA]</scope>
    <source>
        <strain evidence="5 6">J6</strain>
    </source>
</reference>
<dbReference type="GO" id="GO:0020037">
    <property type="term" value="F:heme binding"/>
    <property type="evidence" value="ECO:0007669"/>
    <property type="project" value="InterPro"/>
</dbReference>
<organism evidence="5 6">
    <name type="scientific">Paracoccus zhejiangensis</name>
    <dbReference type="NCBI Taxonomy" id="1077935"/>
    <lineage>
        <taxon>Bacteria</taxon>
        <taxon>Pseudomonadati</taxon>
        <taxon>Pseudomonadota</taxon>
        <taxon>Alphaproteobacteria</taxon>
        <taxon>Rhodobacterales</taxon>
        <taxon>Paracoccaceae</taxon>
        <taxon>Paracoccus</taxon>
    </lineage>
</organism>
<keyword evidence="3 4" id="KW-0349">Heme</keyword>
<dbReference type="EMBL" id="CP025430">
    <property type="protein sequence ID" value="AUH65640.1"/>
    <property type="molecule type" value="Genomic_DNA"/>
</dbReference>
<dbReference type="InterPro" id="IPR017972">
    <property type="entry name" value="Cyt_P450_CS"/>
</dbReference>
<dbReference type="InterPro" id="IPR001128">
    <property type="entry name" value="Cyt_P450"/>
</dbReference>
<name>A0A2H5F264_9RHOB</name>
<dbReference type="OrthoDB" id="9764248at2"/>
<dbReference type="KEGG" id="pzh:CX676_17020"/>
<evidence type="ECO:0000256" key="3">
    <source>
        <dbReference type="PIRSR" id="PIRSR602401-1"/>
    </source>
</evidence>
<evidence type="ECO:0000256" key="4">
    <source>
        <dbReference type="RuleBase" id="RU000461"/>
    </source>
</evidence>
<dbReference type="AlphaFoldDB" id="A0A2H5F264"/>
<protein>
    <submittedName>
        <fullName evidence="5">Cytochrome P450</fullName>
    </submittedName>
</protein>
<accession>A0A2H5F264</accession>
<dbReference type="SUPFAM" id="SSF48264">
    <property type="entry name" value="Cytochrome P450"/>
    <property type="match status" value="1"/>
</dbReference>
<keyword evidence="4" id="KW-0560">Oxidoreductase</keyword>
<feature type="binding site" description="axial binding residue" evidence="3">
    <location>
        <position position="406"/>
    </location>
    <ligand>
        <name>heme</name>
        <dbReference type="ChEBI" id="CHEBI:30413"/>
    </ligand>
    <ligandPart>
        <name>Fe</name>
        <dbReference type="ChEBI" id="CHEBI:18248"/>
    </ligandPart>
</feature>
<dbReference type="Gene3D" id="1.10.630.10">
    <property type="entry name" value="Cytochrome P450"/>
    <property type="match status" value="1"/>
</dbReference>
<keyword evidence="3 4" id="KW-0479">Metal-binding</keyword>
<keyword evidence="3 4" id="KW-0408">Iron</keyword>
<dbReference type="GO" id="GO:0016705">
    <property type="term" value="F:oxidoreductase activity, acting on paired donors, with incorporation or reduction of molecular oxygen"/>
    <property type="evidence" value="ECO:0007669"/>
    <property type="project" value="InterPro"/>
</dbReference>
<dbReference type="InterPro" id="IPR002401">
    <property type="entry name" value="Cyt_P450_E_grp-I"/>
</dbReference>
<gene>
    <name evidence="5" type="ORF">CX676_17020</name>
</gene>
<evidence type="ECO:0000256" key="2">
    <source>
        <dbReference type="ARBA" id="ARBA00010617"/>
    </source>
</evidence>
<dbReference type="GO" id="GO:0005506">
    <property type="term" value="F:iron ion binding"/>
    <property type="evidence" value="ECO:0007669"/>
    <property type="project" value="InterPro"/>
</dbReference>
<evidence type="ECO:0000313" key="6">
    <source>
        <dbReference type="Proteomes" id="UP000234530"/>
    </source>
</evidence>
<dbReference type="Proteomes" id="UP000234530">
    <property type="component" value="Chromosome"/>
</dbReference>
<dbReference type="PRINTS" id="PR00385">
    <property type="entry name" value="P450"/>
</dbReference>
<dbReference type="Pfam" id="PF00067">
    <property type="entry name" value="p450"/>
    <property type="match status" value="1"/>
</dbReference>
<dbReference type="PROSITE" id="PS00086">
    <property type="entry name" value="CYTOCHROME_P450"/>
    <property type="match status" value="1"/>
</dbReference>
<comment type="cofactor">
    <cofactor evidence="1 3">
        <name>heme</name>
        <dbReference type="ChEBI" id="CHEBI:30413"/>
    </cofactor>
</comment>